<dbReference type="GO" id="GO:0009244">
    <property type="term" value="P:lipopolysaccharide core region biosynthetic process"/>
    <property type="evidence" value="ECO:0007669"/>
    <property type="project" value="UniProtKB-UniRule"/>
</dbReference>
<feature type="site" description="Transition state stabilizer" evidence="8">
    <location>
        <position position="126"/>
    </location>
</feature>
<dbReference type="InterPro" id="IPR039901">
    <property type="entry name" value="Kdotransferase"/>
</dbReference>
<comment type="pathway">
    <text evidence="1 9">Bacterial outer membrane biogenesis; LPS core biosynthesis.</text>
</comment>
<organism evidence="11 12">
    <name type="scientific">Candidatus Sulfobium mesophilum</name>
    <dbReference type="NCBI Taxonomy" id="2016548"/>
    <lineage>
        <taxon>Bacteria</taxon>
        <taxon>Pseudomonadati</taxon>
        <taxon>Nitrospirota</taxon>
        <taxon>Nitrospiria</taxon>
        <taxon>Nitrospirales</taxon>
        <taxon>Nitrospiraceae</taxon>
        <taxon>Candidatus Sulfobium</taxon>
    </lineage>
</organism>
<comment type="similarity">
    <text evidence="9">Belongs to the glycosyltransferase group 1 family.</text>
</comment>
<dbReference type="OrthoDB" id="9789797at2"/>
<gene>
    <name evidence="11" type="ORF">NBG4_410012</name>
</gene>
<dbReference type="Gene3D" id="3.40.50.2000">
    <property type="entry name" value="Glycogen Phosphorylase B"/>
    <property type="match status" value="1"/>
</dbReference>
<evidence type="ECO:0000256" key="2">
    <source>
        <dbReference type="ARBA" id="ARBA00012621"/>
    </source>
</evidence>
<dbReference type="UniPathway" id="UPA00958"/>
<feature type="domain" description="3-deoxy-D-manno-octulosonic-acid transferase N-terminal" evidence="10">
    <location>
        <begin position="33"/>
        <end position="207"/>
    </location>
</feature>
<feature type="site" description="Transition state stabilizer" evidence="8">
    <location>
        <position position="204"/>
    </location>
</feature>
<sequence length="411" mass="46062">MFLLYSLLYAMAVFILFVPEYLKRPKELRRRWLREKFGYLPRTKSSIWIHAVSVGEVSASVPLLNKLRAEYPQFNLILSTITDTGQKVALAKAPEGTTVVYLPFDLKNILDRAIRRAKPKAFLVMETELWPNIFRTFSLRRVPVLVVNGRISEKSVSGYRKISFFMKKVFSYVGAFCMQGQVDADRISSIGAEKNKVSVVGNFKFDMGVAGEIPVWTGCLGRGPVIVAGSTHRGEEELILAACTENMTFFPDLKLILAPRHPERFEEVEDILKKSGTSYVRRTRTDVSAPQRASVVLLDTIGELSAVYGAADIAIMGKSFKDEGGQNPLEPAFWGKPIICGPHMENFPFIKDFYREGAAFEVEAAALPKKIKELLVAPEKAKAAGRKARELYVRNSGAVYRAMVIIRQLIV</sequence>
<name>A0A2U3QI35_9BACT</name>
<keyword evidence="9" id="KW-1003">Cell membrane</keyword>
<protein>
    <recommendedName>
        <fullName evidence="3 9">3-deoxy-D-manno-octulosonic acid transferase</fullName>
        <shortName evidence="9">Kdo transferase</shortName>
        <ecNumber evidence="2 9">2.4.99.12</ecNumber>
    </recommendedName>
    <alternativeName>
        <fullName evidence="5 9">Lipid IV(A) 3-deoxy-D-manno-octulosonic acid transferase</fullName>
    </alternativeName>
</protein>
<evidence type="ECO:0000256" key="9">
    <source>
        <dbReference type="RuleBase" id="RU365103"/>
    </source>
</evidence>
<dbReference type="AlphaFoldDB" id="A0A2U3QI35"/>
<feature type="transmembrane region" description="Helical" evidence="9">
    <location>
        <begin position="6"/>
        <end position="22"/>
    </location>
</feature>
<evidence type="ECO:0000256" key="7">
    <source>
        <dbReference type="PIRSR" id="PIRSR639901-1"/>
    </source>
</evidence>
<feature type="active site" description="Proton acceptor" evidence="7">
    <location>
        <position position="56"/>
    </location>
</feature>
<comment type="catalytic activity">
    <reaction evidence="6 9">
        <text>lipid IVA (E. coli) + CMP-3-deoxy-beta-D-manno-octulosonate = alpha-Kdo-(2-&gt;6)-lipid IVA (E. coli) + CMP + H(+)</text>
        <dbReference type="Rhea" id="RHEA:28066"/>
        <dbReference type="ChEBI" id="CHEBI:15378"/>
        <dbReference type="ChEBI" id="CHEBI:58603"/>
        <dbReference type="ChEBI" id="CHEBI:60364"/>
        <dbReference type="ChEBI" id="CHEBI:60377"/>
        <dbReference type="ChEBI" id="CHEBI:85987"/>
        <dbReference type="EC" id="2.4.99.12"/>
    </reaction>
</comment>
<comment type="function">
    <text evidence="9">Involved in lipopolysaccharide (LPS) biosynthesis. Catalyzes the transfer of 3-deoxy-D-manno-octulosonate (Kdo) residue(s) from CMP-Kdo to lipid IV(A), the tetraacyldisaccharide-1,4'-bisphosphate precursor of lipid A.</text>
</comment>
<dbReference type="EMBL" id="OUUY01000088">
    <property type="protein sequence ID" value="SPQ01064.1"/>
    <property type="molecule type" value="Genomic_DNA"/>
</dbReference>
<dbReference type="PANTHER" id="PTHR42755">
    <property type="entry name" value="3-DEOXY-MANNO-OCTULOSONATE CYTIDYLYLTRANSFERASE"/>
    <property type="match status" value="1"/>
</dbReference>
<evidence type="ECO:0000256" key="5">
    <source>
        <dbReference type="ARBA" id="ARBA00031445"/>
    </source>
</evidence>
<keyword evidence="12" id="KW-1185">Reference proteome</keyword>
<evidence type="ECO:0000256" key="1">
    <source>
        <dbReference type="ARBA" id="ARBA00004713"/>
    </source>
</evidence>
<dbReference type="Proteomes" id="UP000245125">
    <property type="component" value="Unassembled WGS sequence"/>
</dbReference>
<keyword evidence="9" id="KW-1133">Transmembrane helix</keyword>
<dbReference type="Gene3D" id="3.40.50.11720">
    <property type="entry name" value="3-Deoxy-D-manno-octulosonic-acid transferase, N-terminal domain"/>
    <property type="match status" value="1"/>
</dbReference>
<dbReference type="GO" id="GO:0043842">
    <property type="term" value="F:Kdo transferase activity"/>
    <property type="evidence" value="ECO:0007669"/>
    <property type="project" value="UniProtKB-EC"/>
</dbReference>
<comment type="subcellular location">
    <subcellularLocation>
        <location evidence="9">Cell membrane</location>
    </subcellularLocation>
</comment>
<keyword evidence="9" id="KW-0472">Membrane</keyword>
<dbReference type="InterPro" id="IPR007507">
    <property type="entry name" value="Glycos_transf_N"/>
</dbReference>
<dbReference type="SUPFAM" id="SSF53756">
    <property type="entry name" value="UDP-Glycosyltransferase/glycogen phosphorylase"/>
    <property type="match status" value="1"/>
</dbReference>
<evidence type="ECO:0000259" key="10">
    <source>
        <dbReference type="Pfam" id="PF04413"/>
    </source>
</evidence>
<dbReference type="PANTHER" id="PTHR42755:SF1">
    <property type="entry name" value="3-DEOXY-D-MANNO-OCTULOSONIC ACID TRANSFERASE, MITOCHONDRIAL-RELATED"/>
    <property type="match status" value="1"/>
</dbReference>
<evidence type="ECO:0000256" key="6">
    <source>
        <dbReference type="ARBA" id="ARBA00049183"/>
    </source>
</evidence>
<keyword evidence="4 9" id="KW-0808">Transferase</keyword>
<dbReference type="Pfam" id="PF04413">
    <property type="entry name" value="Glycos_transf_N"/>
    <property type="match status" value="1"/>
</dbReference>
<evidence type="ECO:0000313" key="11">
    <source>
        <dbReference type="EMBL" id="SPQ01064.1"/>
    </source>
</evidence>
<proteinExistence type="inferred from homology"/>
<dbReference type="GO" id="GO:0005886">
    <property type="term" value="C:plasma membrane"/>
    <property type="evidence" value="ECO:0007669"/>
    <property type="project" value="UniProtKB-SubCell"/>
</dbReference>
<dbReference type="EC" id="2.4.99.12" evidence="2 9"/>
<accession>A0A2U3QI35</accession>
<evidence type="ECO:0000256" key="3">
    <source>
        <dbReference type="ARBA" id="ARBA00019077"/>
    </source>
</evidence>
<dbReference type="GO" id="GO:0009245">
    <property type="term" value="P:lipid A biosynthetic process"/>
    <property type="evidence" value="ECO:0007669"/>
    <property type="project" value="TreeGrafter"/>
</dbReference>
<keyword evidence="9" id="KW-0812">Transmembrane</keyword>
<dbReference type="InterPro" id="IPR038107">
    <property type="entry name" value="Glycos_transf_N_sf"/>
</dbReference>
<evidence type="ECO:0000256" key="8">
    <source>
        <dbReference type="PIRSR" id="PIRSR639901-2"/>
    </source>
</evidence>
<reference evidence="12" key="1">
    <citation type="submission" date="2018-03" db="EMBL/GenBank/DDBJ databases">
        <authorList>
            <person name="Zecchin S."/>
        </authorList>
    </citation>
    <scope>NUCLEOTIDE SEQUENCE [LARGE SCALE GENOMIC DNA]</scope>
</reference>
<evidence type="ECO:0000313" key="12">
    <source>
        <dbReference type="Proteomes" id="UP000245125"/>
    </source>
</evidence>
<keyword evidence="9" id="KW-0448">Lipopolysaccharide biosynthesis</keyword>
<evidence type="ECO:0000256" key="4">
    <source>
        <dbReference type="ARBA" id="ARBA00022679"/>
    </source>
</evidence>